<dbReference type="InterPro" id="IPR037401">
    <property type="entry name" value="SnoaL-like"/>
</dbReference>
<dbReference type="Proteomes" id="UP000245060">
    <property type="component" value="Unassembled WGS sequence"/>
</dbReference>
<dbReference type="RefSeq" id="WP_108920568.1">
    <property type="nucleotide sequence ID" value="NZ_BFCH01000002.1"/>
</dbReference>
<comment type="caution">
    <text evidence="4">The sequence shown here is derived from an EMBL/GenBank/DDBJ whole genome shotgun (WGS) entry which is preliminary data.</text>
</comment>
<sequence>MTTDVELRDRVARLEARAEIFDCVQRYARGIDRRDRVLLRSAYHDDAIDDHIGFVGPAEDFIDWAFAYHSTQTRHQHYLLNHTSEVDGDEAHAETYYLFVGTDCEPANHMTISGGRYIDRLERRDGRWAIVDRVCIAEWIVDSTNLISEEVVAMLTGVKGAARDRSDPSYTRPLKAARASTDTTAFRSPL</sequence>
<accession>A0AA37PTN5</accession>
<reference evidence="4" key="4">
    <citation type="submission" date="2022-04" db="EMBL/GenBank/DDBJ databases">
        <authorList>
            <person name="Komine T."/>
            <person name="Fukano H."/>
            <person name="Wada S."/>
        </authorList>
    </citation>
    <scope>NUCLEOTIDE SEQUENCE</scope>
    <source>
        <strain evidence="4">NJB18185</strain>
    </source>
</reference>
<evidence type="ECO:0000256" key="1">
    <source>
        <dbReference type="SAM" id="MobiDB-lite"/>
    </source>
</evidence>
<feature type="domain" description="SnoaL-like" evidence="2">
    <location>
        <begin position="13"/>
        <end position="133"/>
    </location>
</feature>
<dbReference type="AlphaFoldDB" id="A0AA37PTN5"/>
<dbReference type="EMBL" id="BFCH01000002">
    <property type="protein sequence ID" value="GBG36218.1"/>
    <property type="molecule type" value="Genomic_DNA"/>
</dbReference>
<dbReference type="CDD" id="cd00531">
    <property type="entry name" value="NTF2_like"/>
    <property type="match status" value="1"/>
</dbReference>
<reference evidence="3" key="1">
    <citation type="journal article" date="2018" name="Genome Announc.">
        <title>Draft Genome Sequence of Mycobacterium montefiorense Isolated from Japanese Black Salamander (Hynobius nigrescens).</title>
        <authorList>
            <person name="Fukano H."/>
            <person name="Yoshida M."/>
            <person name="Shimizu A."/>
            <person name="Iwao H."/>
            <person name="Katayama Y."/>
            <person name="Omatsu T."/>
            <person name="Mizutani T."/>
            <person name="Kurata O."/>
            <person name="Wada S."/>
            <person name="Hoshino Y."/>
        </authorList>
    </citation>
    <scope>NUCLEOTIDE SEQUENCE</scope>
    <source>
        <strain evidence="3">BS</strain>
    </source>
</reference>
<evidence type="ECO:0000313" key="4">
    <source>
        <dbReference type="EMBL" id="GKU74473.1"/>
    </source>
</evidence>
<gene>
    <name evidence="3" type="ORF">MmonteBS_05900</name>
    <name evidence="4" type="ORF">NJB18185_42440</name>
</gene>
<dbReference type="Proteomes" id="UP001139505">
    <property type="component" value="Unassembled WGS sequence"/>
</dbReference>
<keyword evidence="5" id="KW-1185">Reference proteome</keyword>
<organism evidence="4 6">
    <name type="scientific">Mycobacterium montefiorense</name>
    <dbReference type="NCBI Taxonomy" id="154654"/>
    <lineage>
        <taxon>Bacteria</taxon>
        <taxon>Bacillati</taxon>
        <taxon>Actinomycetota</taxon>
        <taxon>Actinomycetes</taxon>
        <taxon>Mycobacteriales</taxon>
        <taxon>Mycobacteriaceae</taxon>
        <taxon>Mycobacterium</taxon>
        <taxon>Mycobacterium simiae complex</taxon>
    </lineage>
</organism>
<reference evidence="4" key="3">
    <citation type="journal article" date="2022" name="Microbiol. Resour. Announc.">
        <title>Draft Genome Sequences of Eight Mycobacterium montefiorense Strains Isolated from Salamanders in Captivity.</title>
        <authorList>
            <person name="Komine T."/>
            <person name="Ihara H."/>
            <person name="Fukano H."/>
            <person name="Hoshino Y."/>
            <person name="Kurata O."/>
            <person name="Wada S."/>
        </authorList>
    </citation>
    <scope>NUCLEOTIDE SEQUENCE</scope>
    <source>
        <strain evidence="4">NJB18185</strain>
    </source>
</reference>
<evidence type="ECO:0000313" key="5">
    <source>
        <dbReference type="Proteomes" id="UP000245060"/>
    </source>
</evidence>
<dbReference type="Pfam" id="PF13577">
    <property type="entry name" value="SnoaL_4"/>
    <property type="match status" value="1"/>
</dbReference>
<feature type="compositionally biased region" description="Polar residues" evidence="1">
    <location>
        <begin position="180"/>
        <end position="190"/>
    </location>
</feature>
<dbReference type="SUPFAM" id="SSF54427">
    <property type="entry name" value="NTF2-like"/>
    <property type="match status" value="1"/>
</dbReference>
<evidence type="ECO:0000313" key="6">
    <source>
        <dbReference type="Proteomes" id="UP001139505"/>
    </source>
</evidence>
<evidence type="ECO:0000313" key="3">
    <source>
        <dbReference type="EMBL" id="GBG36218.1"/>
    </source>
</evidence>
<dbReference type="InterPro" id="IPR032710">
    <property type="entry name" value="NTF2-like_dom_sf"/>
</dbReference>
<proteinExistence type="predicted"/>
<dbReference type="Gene3D" id="3.10.450.50">
    <property type="match status" value="1"/>
</dbReference>
<evidence type="ECO:0000259" key="2">
    <source>
        <dbReference type="Pfam" id="PF13577"/>
    </source>
</evidence>
<reference evidence="5" key="2">
    <citation type="submission" date="2018-04" db="EMBL/GenBank/DDBJ databases">
        <title>Draft genome sequence of Mycobacterium montefiorense isolated from Japanese black salamander.</title>
        <authorList>
            <person name="Fukano H."/>
            <person name="Yoshida M."/>
            <person name="Shimizu A."/>
            <person name="Iwao H."/>
            <person name="Kurata O."/>
            <person name="Katayama Y."/>
            <person name="Omatsu T."/>
            <person name="Mizutani T."/>
            <person name="Wada S."/>
            <person name="Hoshino Y."/>
        </authorList>
    </citation>
    <scope>NUCLEOTIDE SEQUENCE [LARGE SCALE GENOMIC DNA]</scope>
    <source>
        <strain evidence="5">BS</strain>
    </source>
</reference>
<name>A0AA37PTN5_9MYCO</name>
<protein>
    <recommendedName>
        <fullName evidence="2">SnoaL-like domain-containing protein</fullName>
    </recommendedName>
</protein>
<dbReference type="EMBL" id="BQYH01000046">
    <property type="protein sequence ID" value="GKU74473.1"/>
    <property type="molecule type" value="Genomic_DNA"/>
</dbReference>
<feature type="region of interest" description="Disordered" evidence="1">
    <location>
        <begin position="162"/>
        <end position="190"/>
    </location>
</feature>